<name>A0A346XW05_9ACTN</name>
<dbReference type="GO" id="GO:0030288">
    <property type="term" value="C:outer membrane-bounded periplasmic space"/>
    <property type="evidence" value="ECO:0007669"/>
    <property type="project" value="TreeGrafter"/>
</dbReference>
<dbReference type="PANTHER" id="PTHR30032:SF4">
    <property type="entry name" value="AMIDASE ENHANCER"/>
    <property type="match status" value="1"/>
</dbReference>
<dbReference type="EMBL" id="CP031165">
    <property type="protein sequence ID" value="AXV06402.1"/>
    <property type="molecule type" value="Genomic_DNA"/>
</dbReference>
<protein>
    <submittedName>
        <fullName evidence="2">Alkaline phosphatase</fullName>
    </submittedName>
</protein>
<gene>
    <name evidence="2" type="ORF">DVS28_a1711</name>
</gene>
<dbReference type="InterPro" id="IPR051922">
    <property type="entry name" value="Bact_Sporulation_Assoc"/>
</dbReference>
<proteinExistence type="predicted"/>
<sequence>MAFLGLLALVVAILPLTAASAQDEEAAAYIDFDINEEIETSDALQTSILASQRAFPDGTDTVLLTTSEDGADALAAGVLANDGALLYYNSDDGVQDAHVDEITRLGATDVIIIGGEERIDADVETALTDMGLNVTRLAGDERISTANEVLEYAEANRDDFNETASHLSRAFGTDDNSQTAFADAVGLGAWDAQGGAGTVLAPSDAEVLSPEYPTTEYFTEVNPENETIVPIGGEAAVPADVVDYLTGEPAEQTAGDRVENEDANNRAGTAIAINEARGLDASDLDGIVVVDAFADNFFIDAYASSALAGNNNYAVVVSNGDSLSPETAEWLGSPAFAQNDGTTTVICMPKTSGEACEEAVSATGGDPEDIENVSLDSEETPAENAGVIISTGVDTYDYQPDDGSDVVTVTYANDDQNVFFVDGTQATYAVFAGQIGAGDRIEVEVDDAGTPDDDSDDITTHRLTNVDAAETGTIGNVNTAAGTFEIIEPVSGATISAGAIDYTAECDLFQVNGGVVIAAQFEAALNEGDVFETSEDAAGNVTCNIMDNTVSGAVSVVDTVTPDTDTFMVGNLGDDFAGTNDDTFVASKAKFDAGDLVINVDGEPITDYDDFADVLSDGDQAEYSRANDTETISLTNGLPTTVSGQAIDDIDASDGFDIATNPGTETAPDPQATDRFIVNGILGTEADFAAAYSAGDSVSYTPADAAGGTPATYTLSDQDLAGEVGATDTVAKTYEVLSSEGDVVLDTVIYDAFAPAERYFVDGEEVDVTEFETALDDIAAGDAEGDIVVTDGALAREHRLTVTEV</sequence>
<evidence type="ECO:0000313" key="2">
    <source>
        <dbReference type="EMBL" id="AXV06402.1"/>
    </source>
</evidence>
<dbReference type="Pfam" id="PF04122">
    <property type="entry name" value="CW_binding_2"/>
    <property type="match status" value="2"/>
</dbReference>
<organism evidence="2 3">
    <name type="scientific">Euzebya pacifica</name>
    <dbReference type="NCBI Taxonomy" id="1608957"/>
    <lineage>
        <taxon>Bacteria</taxon>
        <taxon>Bacillati</taxon>
        <taxon>Actinomycetota</taxon>
        <taxon>Nitriliruptoria</taxon>
        <taxon>Euzebyales</taxon>
    </lineage>
</organism>
<dbReference type="PANTHER" id="PTHR30032">
    <property type="entry name" value="N-ACETYLMURAMOYL-L-ALANINE AMIDASE-RELATED"/>
    <property type="match status" value="1"/>
</dbReference>
<evidence type="ECO:0000313" key="3">
    <source>
        <dbReference type="Proteomes" id="UP000264006"/>
    </source>
</evidence>
<dbReference type="KEGG" id="euz:DVS28_a1711"/>
<dbReference type="Gene3D" id="3.40.50.12090">
    <property type="match status" value="1"/>
</dbReference>
<keyword evidence="3" id="KW-1185">Reference proteome</keyword>
<evidence type="ECO:0000256" key="1">
    <source>
        <dbReference type="SAM" id="SignalP"/>
    </source>
</evidence>
<dbReference type="Proteomes" id="UP000264006">
    <property type="component" value="Chromosome"/>
</dbReference>
<keyword evidence="1" id="KW-0732">Signal</keyword>
<feature type="chain" id="PRO_5016667235" evidence="1">
    <location>
        <begin position="22"/>
        <end position="805"/>
    </location>
</feature>
<feature type="signal peptide" evidence="1">
    <location>
        <begin position="1"/>
        <end position="21"/>
    </location>
</feature>
<dbReference type="InterPro" id="IPR007253">
    <property type="entry name" value="Cell_wall-bd_2"/>
</dbReference>
<accession>A0A346XW05</accession>
<dbReference type="AlphaFoldDB" id="A0A346XW05"/>
<reference evidence="2 3" key="1">
    <citation type="submission" date="2018-09" db="EMBL/GenBank/DDBJ databases">
        <title>Complete genome sequence of Euzebya sp. DY32-46 isolated from seawater of Pacific Ocean.</title>
        <authorList>
            <person name="Xu L."/>
            <person name="Wu Y.-H."/>
            <person name="Xu X.-W."/>
        </authorList>
    </citation>
    <scope>NUCLEOTIDE SEQUENCE [LARGE SCALE GENOMIC DNA]</scope>
    <source>
        <strain evidence="2 3">DY32-46</strain>
    </source>
</reference>